<dbReference type="GO" id="GO:0031122">
    <property type="term" value="P:cytoplasmic microtubule organization"/>
    <property type="evidence" value="ECO:0007669"/>
    <property type="project" value="TreeGrafter"/>
</dbReference>
<evidence type="ECO:0000256" key="1">
    <source>
        <dbReference type="ARBA" id="ARBA00004245"/>
    </source>
</evidence>
<dbReference type="PANTHER" id="PTHR19302">
    <property type="entry name" value="GAMMA TUBULIN COMPLEX PROTEIN"/>
    <property type="match status" value="1"/>
</dbReference>
<evidence type="ECO:0000256" key="3">
    <source>
        <dbReference type="ARBA" id="ARBA00022490"/>
    </source>
</evidence>
<comment type="subcellular location">
    <subcellularLocation>
        <location evidence="1">Cytoplasm</location>
        <location evidence="1">Cytoskeleton</location>
    </subcellularLocation>
</comment>
<keyword evidence="5" id="KW-0206">Cytoskeleton</keyword>
<dbReference type="GO" id="GO:0000930">
    <property type="term" value="C:gamma-tubulin complex"/>
    <property type="evidence" value="ECO:0007669"/>
    <property type="project" value="TreeGrafter"/>
</dbReference>
<dbReference type="EMBL" id="JASFZW010000005">
    <property type="protein sequence ID" value="KAK2077944.1"/>
    <property type="molecule type" value="Genomic_DNA"/>
</dbReference>
<keyword evidence="9" id="KW-1185">Reference proteome</keyword>
<keyword evidence="4" id="KW-0493">Microtubule</keyword>
<dbReference type="AlphaFoldDB" id="A0AAD9IGB8"/>
<dbReference type="Proteomes" id="UP001255856">
    <property type="component" value="Unassembled WGS sequence"/>
</dbReference>
<dbReference type="Pfam" id="PF04130">
    <property type="entry name" value="GCP_C_terminal"/>
    <property type="match status" value="1"/>
</dbReference>
<keyword evidence="3" id="KW-0963">Cytoplasm</keyword>
<dbReference type="PANTHER" id="PTHR19302:SF14">
    <property type="entry name" value="GAMMA-TUBULIN COMPLEX COMPONENT 3"/>
    <property type="match status" value="1"/>
</dbReference>
<dbReference type="GO" id="GO:0051321">
    <property type="term" value="P:meiotic cell cycle"/>
    <property type="evidence" value="ECO:0007669"/>
    <property type="project" value="TreeGrafter"/>
</dbReference>
<dbReference type="GO" id="GO:0000278">
    <property type="term" value="P:mitotic cell cycle"/>
    <property type="evidence" value="ECO:0007669"/>
    <property type="project" value="TreeGrafter"/>
</dbReference>
<dbReference type="InterPro" id="IPR007259">
    <property type="entry name" value="GCP"/>
</dbReference>
<dbReference type="GO" id="GO:0005874">
    <property type="term" value="C:microtubule"/>
    <property type="evidence" value="ECO:0007669"/>
    <property type="project" value="UniProtKB-KW"/>
</dbReference>
<dbReference type="InterPro" id="IPR040457">
    <property type="entry name" value="GCP_C"/>
</dbReference>
<name>A0AAD9IGB8_PROWI</name>
<proteinExistence type="inferred from homology"/>
<reference evidence="8" key="1">
    <citation type="submission" date="2021-01" db="EMBL/GenBank/DDBJ databases">
        <authorList>
            <person name="Eckstrom K.M.E."/>
        </authorList>
    </citation>
    <scope>NUCLEOTIDE SEQUENCE</scope>
    <source>
        <strain evidence="8">UVCC 0001</strain>
    </source>
</reference>
<organism evidence="8 9">
    <name type="scientific">Prototheca wickerhamii</name>
    <dbReference type="NCBI Taxonomy" id="3111"/>
    <lineage>
        <taxon>Eukaryota</taxon>
        <taxon>Viridiplantae</taxon>
        <taxon>Chlorophyta</taxon>
        <taxon>core chlorophytes</taxon>
        <taxon>Trebouxiophyceae</taxon>
        <taxon>Chlorellales</taxon>
        <taxon>Chlorellaceae</taxon>
        <taxon>Prototheca</taxon>
    </lineage>
</organism>
<feature type="domain" description="Gamma tubulin complex component C-terminal" evidence="6">
    <location>
        <begin position="332"/>
        <end position="674"/>
    </location>
</feature>
<accession>A0AAD9IGB8</accession>
<comment type="caution">
    <text evidence="8">The sequence shown here is derived from an EMBL/GenBank/DDBJ whole genome shotgun (WGS) entry which is preliminary data.</text>
</comment>
<dbReference type="Gene3D" id="1.20.120.1900">
    <property type="entry name" value="Gamma-tubulin complex, C-terminal domain"/>
    <property type="match status" value="1"/>
</dbReference>
<dbReference type="GO" id="GO:0000922">
    <property type="term" value="C:spindle pole"/>
    <property type="evidence" value="ECO:0007669"/>
    <property type="project" value="InterPro"/>
</dbReference>
<gene>
    <name evidence="8" type="ORF">QBZ16_003812</name>
</gene>
<dbReference type="GO" id="GO:0043015">
    <property type="term" value="F:gamma-tubulin binding"/>
    <property type="evidence" value="ECO:0007669"/>
    <property type="project" value="InterPro"/>
</dbReference>
<feature type="domain" description="Gamma tubulin complex component protein N-terminal" evidence="7">
    <location>
        <begin position="29"/>
        <end position="329"/>
    </location>
</feature>
<dbReference type="GO" id="GO:0051225">
    <property type="term" value="P:spindle assembly"/>
    <property type="evidence" value="ECO:0007669"/>
    <property type="project" value="TreeGrafter"/>
</dbReference>
<dbReference type="InterPro" id="IPR041470">
    <property type="entry name" value="GCP_N"/>
</dbReference>
<dbReference type="InterPro" id="IPR042241">
    <property type="entry name" value="GCP_C_sf"/>
</dbReference>
<sequence length="699" mass="74549">MSRPSWCGPPWPPGPIHDLDMVIPEQILVREVLHACQGISGRYVWWHAGQDGGAFALGSGAEVPPAQRQEVSRIAEVGALLRRVEELRGQAPTPLHEALAAAAAREVSSLNRLLAILEQREGAKAQSLTLRRLEVWLAEPRARLRVLANALEAAAGRRGGPALDALYALSRHGDPLVRAVMTPLLQAAAVPMLRHVAAWLLEGSLDGADADFFIAASPAVAAADASGAGAGGGVHPAVRWRSGHAVVPSLTPRFLPEPLARSLLDAGRTVNFLKHVCGVSVPDAEVAGAAAALADAARNSCTRLDWLAEAAAEVGRAASRRLLRVLLEEQGLESHLTALKQYVLLGRADVACALQDGAEAELDLPARQVSQFVLQGHLDAALRASATAAGEASGALDRLSVRLRARSTATPAGTCLACTTRWTGPLSAVLSPGALASLLWGIKRAERTLSRAWARLSDAAHALARLRELERQHGAQVPGAELVPAMLRAFHAWRSEAAQFAASLQSYVSLEVIEALWTDFLRKVPKAADLDELVRLHEDTLARVTEKLFIDGPPAREAGGPAPPASAREVHAGLLTTLRSVTGLLAPADALARLVERACEEQRGYLARVRESEQRGAWTDEVYRSPEIERAGLTDLHGAMWQAHAAYERHLHTFLAQLPAQSHQDLRFFLSRLEDAGAAGEGGVGAATPREDVAATLQF</sequence>
<evidence type="ECO:0000313" key="9">
    <source>
        <dbReference type="Proteomes" id="UP001255856"/>
    </source>
</evidence>
<protein>
    <recommendedName>
        <fullName evidence="10">Gamma-tubulin complex component</fullName>
    </recommendedName>
</protein>
<evidence type="ECO:0000256" key="2">
    <source>
        <dbReference type="ARBA" id="ARBA00010337"/>
    </source>
</evidence>
<dbReference type="GO" id="GO:0007020">
    <property type="term" value="P:microtubule nucleation"/>
    <property type="evidence" value="ECO:0007669"/>
    <property type="project" value="InterPro"/>
</dbReference>
<comment type="similarity">
    <text evidence="2">Belongs to the TUBGCP family.</text>
</comment>
<evidence type="ECO:0000256" key="5">
    <source>
        <dbReference type="ARBA" id="ARBA00023212"/>
    </source>
</evidence>
<dbReference type="GO" id="GO:0051011">
    <property type="term" value="F:microtubule minus-end binding"/>
    <property type="evidence" value="ECO:0007669"/>
    <property type="project" value="TreeGrafter"/>
</dbReference>
<dbReference type="Pfam" id="PF17681">
    <property type="entry name" value="GCP_N_terminal"/>
    <property type="match status" value="1"/>
</dbReference>
<evidence type="ECO:0008006" key="10">
    <source>
        <dbReference type="Google" id="ProtNLM"/>
    </source>
</evidence>
<evidence type="ECO:0000259" key="7">
    <source>
        <dbReference type="Pfam" id="PF17681"/>
    </source>
</evidence>
<evidence type="ECO:0000313" key="8">
    <source>
        <dbReference type="EMBL" id="KAK2077944.1"/>
    </source>
</evidence>
<evidence type="ECO:0000256" key="4">
    <source>
        <dbReference type="ARBA" id="ARBA00022701"/>
    </source>
</evidence>
<evidence type="ECO:0000259" key="6">
    <source>
        <dbReference type="Pfam" id="PF04130"/>
    </source>
</evidence>